<keyword evidence="5" id="KW-1015">Disulfide bond</keyword>
<comment type="subcellular location">
    <subcellularLocation>
        <location evidence="1">Membrane</location>
    </subcellularLocation>
</comment>
<dbReference type="InterPro" id="IPR004263">
    <property type="entry name" value="Exostosin"/>
</dbReference>
<evidence type="ECO:0000256" key="5">
    <source>
        <dbReference type="ARBA" id="ARBA00023157"/>
    </source>
</evidence>
<comment type="caution">
    <text evidence="7">The sequence shown here is derived from an EMBL/GenBank/DDBJ whole genome shotgun (WGS) entry which is preliminary data.</text>
</comment>
<evidence type="ECO:0000256" key="4">
    <source>
        <dbReference type="ARBA" id="ARBA00023136"/>
    </source>
</evidence>
<evidence type="ECO:0000256" key="2">
    <source>
        <dbReference type="ARBA" id="ARBA00008700"/>
    </source>
</evidence>
<evidence type="ECO:0000256" key="3">
    <source>
        <dbReference type="ARBA" id="ARBA00022679"/>
    </source>
</evidence>
<proteinExistence type="inferred from homology"/>
<accession>A0ABD1ZCM3</accession>
<dbReference type="InterPro" id="IPR029044">
    <property type="entry name" value="Nucleotide-diphossugar_trans"/>
</dbReference>
<comment type="similarity">
    <text evidence="2">Belongs to the glycosyltransferase 64 family.</text>
</comment>
<dbReference type="Proteomes" id="UP001605036">
    <property type="component" value="Unassembled WGS sequence"/>
</dbReference>
<dbReference type="GO" id="GO:0016020">
    <property type="term" value="C:membrane"/>
    <property type="evidence" value="ECO:0007669"/>
    <property type="project" value="UniProtKB-SubCell"/>
</dbReference>
<dbReference type="GO" id="GO:0016740">
    <property type="term" value="F:transferase activity"/>
    <property type="evidence" value="ECO:0007669"/>
    <property type="project" value="UniProtKB-KW"/>
</dbReference>
<dbReference type="InterPro" id="IPR015338">
    <property type="entry name" value="GT64_dom"/>
</dbReference>
<keyword evidence="3" id="KW-0808">Transferase</keyword>
<dbReference type="Pfam" id="PF09258">
    <property type="entry name" value="Glyco_transf_64"/>
    <property type="match status" value="1"/>
</dbReference>
<dbReference type="PANTHER" id="PTHR48261:SF6">
    <property type="entry name" value="GLYCOSYLTRANSFERASE FAMILY PROTEIN"/>
    <property type="match status" value="1"/>
</dbReference>
<dbReference type="AlphaFoldDB" id="A0ABD1ZCM3"/>
<evidence type="ECO:0000259" key="6">
    <source>
        <dbReference type="Pfam" id="PF09258"/>
    </source>
</evidence>
<evidence type="ECO:0000313" key="8">
    <source>
        <dbReference type="Proteomes" id="UP001605036"/>
    </source>
</evidence>
<keyword evidence="8" id="KW-1185">Reference proteome</keyword>
<reference evidence="7 8" key="1">
    <citation type="submission" date="2024-09" db="EMBL/GenBank/DDBJ databases">
        <title>Chromosome-scale assembly of Riccia fluitans.</title>
        <authorList>
            <person name="Paukszto L."/>
            <person name="Sawicki J."/>
            <person name="Karawczyk K."/>
            <person name="Piernik-Szablinska J."/>
            <person name="Szczecinska M."/>
            <person name="Mazdziarz M."/>
        </authorList>
    </citation>
    <scope>NUCLEOTIDE SEQUENCE [LARGE SCALE GENOMIC DNA]</scope>
    <source>
        <strain evidence="7">Rf_01</strain>
        <tissue evidence="7">Aerial parts of the thallus</tissue>
    </source>
</reference>
<organism evidence="7 8">
    <name type="scientific">Riccia fluitans</name>
    <dbReference type="NCBI Taxonomy" id="41844"/>
    <lineage>
        <taxon>Eukaryota</taxon>
        <taxon>Viridiplantae</taxon>
        <taxon>Streptophyta</taxon>
        <taxon>Embryophyta</taxon>
        <taxon>Marchantiophyta</taxon>
        <taxon>Marchantiopsida</taxon>
        <taxon>Marchantiidae</taxon>
        <taxon>Marchantiales</taxon>
        <taxon>Ricciaceae</taxon>
        <taxon>Riccia</taxon>
    </lineage>
</organism>
<protein>
    <recommendedName>
        <fullName evidence="6">Glycosyl transferase 64 domain-containing protein</fullName>
    </recommendedName>
</protein>
<dbReference type="EMBL" id="JBHFFA010000001">
    <property type="protein sequence ID" value="KAL2649184.1"/>
    <property type="molecule type" value="Genomic_DNA"/>
</dbReference>
<dbReference type="SUPFAM" id="SSF53448">
    <property type="entry name" value="Nucleotide-diphospho-sugar transferases"/>
    <property type="match status" value="1"/>
</dbReference>
<evidence type="ECO:0000256" key="1">
    <source>
        <dbReference type="ARBA" id="ARBA00004370"/>
    </source>
</evidence>
<dbReference type="Gene3D" id="3.90.550.10">
    <property type="entry name" value="Spore Coat Polysaccharide Biosynthesis Protein SpsA, Chain A"/>
    <property type="match status" value="1"/>
</dbReference>
<name>A0ABD1ZCM3_9MARC</name>
<keyword evidence="4" id="KW-0472">Membrane</keyword>
<dbReference type="PANTHER" id="PTHR48261">
    <property type="entry name" value="ACETYLGLUCOSAMINYLTRANSFERASE"/>
    <property type="match status" value="1"/>
</dbReference>
<gene>
    <name evidence="7" type="ORF">R1flu_017312</name>
</gene>
<evidence type="ECO:0000313" key="7">
    <source>
        <dbReference type="EMBL" id="KAL2649184.1"/>
    </source>
</evidence>
<feature type="domain" description="Glycosyl transferase 64" evidence="6">
    <location>
        <begin position="2"/>
        <end position="231"/>
    </location>
</feature>
<sequence length="237" mass="27647">MWNLKMFIRHYSRCASVREIVVVWNKGVVPDPQTDFESAVPVRVRVESVNSLNNRFRVDPLIQTRAVLELDDDIMMTCDDVERGFKAWREVPQKLVGFYPRLVEGKLLEYRNERFSRSHAGYNMILTGAAFMNSKVAFPLYWAEENRKGRVIVDELFNCEDILMNFVLANETVGLSVEYIHPSWSVDTSKSSSAAIRRDTKVHYSKRTNCLLRFSQLYGKMTLKKVSFNHRTDGWDY</sequence>